<gene>
    <name evidence="2" type="ORF">BcabD6B2_53600</name>
</gene>
<keyword evidence="1" id="KW-0732">Signal</keyword>
<dbReference type="RefSeq" id="XP_067717994.1">
    <property type="nucleotide sequence ID" value="XM_067861893.1"/>
</dbReference>
<evidence type="ECO:0000313" key="2">
    <source>
        <dbReference type="EMBL" id="GIX65925.1"/>
    </source>
</evidence>
<keyword evidence="3" id="KW-1185">Reference proteome</keyword>
<evidence type="ECO:0000256" key="1">
    <source>
        <dbReference type="SAM" id="SignalP"/>
    </source>
</evidence>
<evidence type="ECO:0000313" key="3">
    <source>
        <dbReference type="Proteomes" id="UP001497744"/>
    </source>
</evidence>
<protein>
    <submittedName>
        <fullName evidence="2">WD repeat-containing protein 44</fullName>
    </submittedName>
</protein>
<feature type="chain" id="PRO_5043831325" evidence="1">
    <location>
        <begin position="21"/>
        <end position="1270"/>
    </location>
</feature>
<feature type="signal peptide" evidence="1">
    <location>
        <begin position="1"/>
        <end position="20"/>
    </location>
</feature>
<dbReference type="EMBL" id="BPLF01000005">
    <property type="protein sequence ID" value="GIX65925.1"/>
    <property type="molecule type" value="Genomic_DNA"/>
</dbReference>
<reference evidence="2 3" key="1">
    <citation type="submission" date="2021-06" db="EMBL/GenBank/DDBJ databases">
        <title>Genome sequence of Babesia caballi.</title>
        <authorList>
            <person name="Yamagishi J."/>
            <person name="Kidaka T."/>
            <person name="Ochi A."/>
        </authorList>
    </citation>
    <scope>NUCLEOTIDE SEQUENCE [LARGE SCALE GENOMIC DNA]</scope>
    <source>
        <strain evidence="2">USDA-D6B2</strain>
    </source>
</reference>
<organism evidence="2 3">
    <name type="scientific">Babesia caballi</name>
    <dbReference type="NCBI Taxonomy" id="5871"/>
    <lineage>
        <taxon>Eukaryota</taxon>
        <taxon>Sar</taxon>
        <taxon>Alveolata</taxon>
        <taxon>Apicomplexa</taxon>
        <taxon>Aconoidasida</taxon>
        <taxon>Piroplasmida</taxon>
        <taxon>Babesiidae</taxon>
        <taxon>Babesia</taxon>
    </lineage>
</organism>
<name>A0AAV4M208_BABCB</name>
<dbReference type="Proteomes" id="UP001497744">
    <property type="component" value="Unassembled WGS sequence"/>
</dbReference>
<dbReference type="GeneID" id="94197406"/>
<dbReference type="AlphaFoldDB" id="A0AAV4M208"/>
<sequence>MARWSLISAFIVGLVATSAATETVHLDGMYQPLLYEIQDVKRDKDTVEVNFAFYAPSVATLQSTKRGKFQVIMRSPMHLKFESDVKKFGKVVRVDSNVTELFKKTNPSTEMRQKINAKSSKSSCPVGNVLTAIGNLDKSFTNVMDLLVEGSDPLKDLERSHSSYQTRPSVVLVETDKIEEGYYTWTGKFKYVTQEKKPSELGYGNDGWILAVVEEGAEKPYTEYKNVCFEADPFSAVKLFKSLKSKAIVHACHGKNLFEFEKPSEKIVPMQFDVRGDVNEGKLSLKFSFTVTADVKKAVGPKGFYLRLELPADDEKSKLGSLPNDKIAEKFSTSTFNLPLNVSYDKLTNTLRLYYNSKTTIIPNKTYDLSLDITDTPNLLSQSGNFLMAIDAADSGTYVPALPTFEKALKSLAFSKFQTSVNKSPANYVCWEIITDLYTSKSGAKTQVRCVASSSTAKVTPTKTSSLEGTITTYAPGRYVLLLNVGSRYVPSKKEGYVTVFLPATGVSYDGTYLDTATGEEVAVGPSHMYDAMLNMVKVKVNYKNSGASLGASSDSFVIPIPFSSLESSEAFMDAEKWRVLLMDDSLRSIYTMELRLHDGIKTDEKKTIKGVTNKTTPASVKKCHYLPGTEKSRIVVAVDAVVAKNMLFTFTVSDKLFDKSHCSILISDDASPLTQVSCSDDGKSAVVYLNYRERYVNRRKDITFDIRVGSKIEALKKLGSMKITASGRQGEAPAKMQADLAAAFEKIGDKEDKLLESTIALKDVETVSNPPKPCFAKTGRLVSLNFDEQTRGVYYMTRIHDCKRPWLPARGFDQSEGYSFKIAQGEGAVPGHTMTQELYRLQPAAMGRINLEMIAMKSKKMVEHTLYVVFDKSSAAILLKQVKAAMESRGKTRSYSGDADITLLEKYLTEIPGKGFPNVIGDIKYAYYDESKSTLEMKRKAIFKENRGIKNEKETVKSVKDFKMAMEHILDDGFANIEPESMTGSFSVLAFASKANADLVKKETAVYKAKDASSGGRATFQQPILVKVYALDTTYDVKDSTGCKKFNEAFDAKAASATVATAAEVLAYLKPKSFTDEMYTDFKFSSKAAEIADTKTVQAEGAALKGSASSIKRLPNRKAFDVFFKFETKSSPICVYKHLQYDPEITDLMYNFVLYIRNNVATQNMVIAGCVKFEKESDYRTSKPDYTISYKGLDLLKSSSADSVAKQLPATVAGRCNIYALYEHLPRTLHHDKTVEHKTDIKAELTTPVLKNSAQLKKLIRSMDYSKLT</sequence>
<comment type="caution">
    <text evidence="2">The sequence shown here is derived from an EMBL/GenBank/DDBJ whole genome shotgun (WGS) entry which is preliminary data.</text>
</comment>
<proteinExistence type="predicted"/>
<accession>A0AAV4M208</accession>